<dbReference type="Gene3D" id="3.40.30.10">
    <property type="entry name" value="Glutaredoxin"/>
    <property type="match status" value="1"/>
</dbReference>
<dbReference type="CDD" id="cd02969">
    <property type="entry name" value="PRX_like1"/>
    <property type="match status" value="1"/>
</dbReference>
<dbReference type="OrthoDB" id="9809746at2"/>
<organism evidence="2 3">
    <name type="scientific">Andreprevotia lacus DSM 23236</name>
    <dbReference type="NCBI Taxonomy" id="1121001"/>
    <lineage>
        <taxon>Bacteria</taxon>
        <taxon>Pseudomonadati</taxon>
        <taxon>Pseudomonadota</taxon>
        <taxon>Betaproteobacteria</taxon>
        <taxon>Neisseriales</taxon>
        <taxon>Chitinibacteraceae</taxon>
        <taxon>Andreprevotia</taxon>
    </lineage>
</organism>
<dbReference type="InterPro" id="IPR036249">
    <property type="entry name" value="Thioredoxin-like_sf"/>
</dbReference>
<evidence type="ECO:0000313" key="3">
    <source>
        <dbReference type="Proteomes" id="UP000192761"/>
    </source>
</evidence>
<dbReference type="GO" id="GO:0016491">
    <property type="term" value="F:oxidoreductase activity"/>
    <property type="evidence" value="ECO:0007669"/>
    <property type="project" value="InterPro"/>
</dbReference>
<evidence type="ECO:0000313" key="2">
    <source>
        <dbReference type="EMBL" id="SMC26690.1"/>
    </source>
</evidence>
<dbReference type="Proteomes" id="UP000192761">
    <property type="component" value="Unassembled WGS sequence"/>
</dbReference>
<name>A0A1W1XRT5_9NEIS</name>
<dbReference type="InterPro" id="IPR000866">
    <property type="entry name" value="AhpC/TSA"/>
</dbReference>
<dbReference type="InterPro" id="IPR013766">
    <property type="entry name" value="Thioredoxin_domain"/>
</dbReference>
<dbReference type="GO" id="GO:0016209">
    <property type="term" value="F:antioxidant activity"/>
    <property type="evidence" value="ECO:0007669"/>
    <property type="project" value="InterPro"/>
</dbReference>
<dbReference type="PANTHER" id="PTHR43640:SF1">
    <property type="entry name" value="THIOREDOXIN-DEPENDENT PEROXIREDOXIN"/>
    <property type="match status" value="1"/>
</dbReference>
<dbReference type="Pfam" id="PF00578">
    <property type="entry name" value="AhpC-TSA"/>
    <property type="match status" value="1"/>
</dbReference>
<reference evidence="2 3" key="1">
    <citation type="submission" date="2017-04" db="EMBL/GenBank/DDBJ databases">
        <authorList>
            <person name="Afonso C.L."/>
            <person name="Miller P.J."/>
            <person name="Scott M.A."/>
            <person name="Spackman E."/>
            <person name="Goraichik I."/>
            <person name="Dimitrov K.M."/>
            <person name="Suarez D.L."/>
            <person name="Swayne D.E."/>
        </authorList>
    </citation>
    <scope>NUCLEOTIDE SEQUENCE [LARGE SCALE GENOMIC DNA]</scope>
    <source>
        <strain evidence="2 3">DSM 23236</strain>
    </source>
</reference>
<evidence type="ECO:0000259" key="1">
    <source>
        <dbReference type="PROSITE" id="PS51352"/>
    </source>
</evidence>
<dbReference type="STRING" id="1121001.SAMN02745857_02596"/>
<dbReference type="AlphaFoldDB" id="A0A1W1XRT5"/>
<dbReference type="PROSITE" id="PS51352">
    <property type="entry name" value="THIOREDOXIN_2"/>
    <property type="match status" value="1"/>
</dbReference>
<gene>
    <name evidence="2" type="ORF">SAMN02745857_02596</name>
</gene>
<feature type="domain" description="Thioredoxin" evidence="1">
    <location>
        <begin position="9"/>
        <end position="163"/>
    </location>
</feature>
<dbReference type="RefSeq" id="WP_084091222.1">
    <property type="nucleotide sequence ID" value="NZ_FWXD01000014.1"/>
</dbReference>
<proteinExistence type="predicted"/>
<dbReference type="EMBL" id="FWXD01000014">
    <property type="protein sequence ID" value="SMC26690.1"/>
    <property type="molecule type" value="Genomic_DNA"/>
</dbReference>
<dbReference type="SUPFAM" id="SSF52833">
    <property type="entry name" value="Thioredoxin-like"/>
    <property type="match status" value="1"/>
</dbReference>
<sequence length="182" mass="19400">MALTPSTMLPLDSPLPAFALPDGHGDLHHSRDLAGPKGLLVIFICNHCPYVKHINPALAPLGAEFRQLGVGMVAISSNDADQYPEDGPAQMAKAAAVLGYTFPYLHDETQVVAQAFHAACTPDLFLFDDMGRLVYRGQFDATRPNQGVADAADIRRAVAALAAGEPPLAEQVPSVGCNIKWK</sequence>
<keyword evidence="3" id="KW-1185">Reference proteome</keyword>
<dbReference type="PANTHER" id="PTHR43640">
    <property type="entry name" value="OS07G0260300 PROTEIN"/>
    <property type="match status" value="1"/>
</dbReference>
<dbReference type="InterPro" id="IPR047262">
    <property type="entry name" value="PRX-like1"/>
</dbReference>
<protein>
    <submittedName>
        <fullName evidence="2">Peroxiredoxin</fullName>
    </submittedName>
</protein>
<accession>A0A1W1XRT5</accession>